<gene>
    <name evidence="1" type="ORF">BDV33DRAFT_183034</name>
</gene>
<accession>A0A5N6ECX7</accession>
<sequence>MFPMFVVHVCGLRSLSERIFYSLLQHPLAILEIQIGCNTVICNVPLVDDRDSGQIDFLYKLVQKC</sequence>
<dbReference type="AlphaFoldDB" id="A0A5N6ECX7"/>
<protein>
    <submittedName>
        <fullName evidence="1">Uncharacterized protein</fullName>
    </submittedName>
</protein>
<proteinExistence type="predicted"/>
<name>A0A5N6ECX7_9EURO</name>
<evidence type="ECO:0000313" key="2">
    <source>
        <dbReference type="Proteomes" id="UP000326799"/>
    </source>
</evidence>
<reference evidence="1 2" key="1">
    <citation type="submission" date="2019-04" db="EMBL/GenBank/DDBJ databases">
        <title>Fungal friends and foes A comparative genomics study of 23 Aspergillus species from section Flavi.</title>
        <authorList>
            <consortium name="DOE Joint Genome Institute"/>
            <person name="Kjaerbolling I."/>
            <person name="Vesth T.C."/>
            <person name="Frisvad J.C."/>
            <person name="Nybo J.L."/>
            <person name="Theobald S."/>
            <person name="Kildgaard S."/>
            <person name="Petersen T.I."/>
            <person name="Kuo A."/>
            <person name="Sato A."/>
            <person name="Lyhne E.K."/>
            <person name="Kogle M.E."/>
            <person name="Wiebenga A."/>
            <person name="Kun R.S."/>
            <person name="Lubbers R.J."/>
            <person name="Makela M.R."/>
            <person name="Barry K."/>
            <person name="Chovatia M."/>
            <person name="Clum A."/>
            <person name="Daum C."/>
            <person name="Haridas S."/>
            <person name="He G."/>
            <person name="LaButti K."/>
            <person name="Lipzen A."/>
            <person name="Mondo S."/>
            <person name="Pangilinan J."/>
            <person name="Riley R."/>
            <person name="Salamov A."/>
            <person name="Simmons B.A."/>
            <person name="Magnuson J.K."/>
            <person name="Henrissat B."/>
            <person name="Mortensen U.H."/>
            <person name="Larsen T.O."/>
            <person name="De vries R.P."/>
            <person name="Grigoriev I.V."/>
            <person name="Machida M."/>
            <person name="Baker S.E."/>
            <person name="Andersen M.R."/>
        </authorList>
    </citation>
    <scope>NUCLEOTIDE SEQUENCE [LARGE SCALE GENOMIC DNA]</scope>
    <source>
        <strain evidence="1 2">CBS 126849</strain>
    </source>
</reference>
<evidence type="ECO:0000313" key="1">
    <source>
        <dbReference type="EMBL" id="KAB8214280.1"/>
    </source>
</evidence>
<organism evidence="1 2">
    <name type="scientific">Aspergillus novoparasiticus</name>
    <dbReference type="NCBI Taxonomy" id="986946"/>
    <lineage>
        <taxon>Eukaryota</taxon>
        <taxon>Fungi</taxon>
        <taxon>Dikarya</taxon>
        <taxon>Ascomycota</taxon>
        <taxon>Pezizomycotina</taxon>
        <taxon>Eurotiomycetes</taxon>
        <taxon>Eurotiomycetidae</taxon>
        <taxon>Eurotiales</taxon>
        <taxon>Aspergillaceae</taxon>
        <taxon>Aspergillus</taxon>
        <taxon>Aspergillus subgen. Circumdati</taxon>
    </lineage>
</organism>
<dbReference type="EMBL" id="ML733544">
    <property type="protein sequence ID" value="KAB8214280.1"/>
    <property type="molecule type" value="Genomic_DNA"/>
</dbReference>
<dbReference type="Proteomes" id="UP000326799">
    <property type="component" value="Unassembled WGS sequence"/>
</dbReference>
<keyword evidence="2" id="KW-1185">Reference proteome</keyword>